<evidence type="ECO:0000256" key="1">
    <source>
        <dbReference type="SAM" id="MobiDB-lite"/>
    </source>
</evidence>
<gene>
    <name evidence="2" type="ORF">FQA47_009944</name>
</gene>
<sequence length="58" mass="6421">MSATGLTLLKEDNFLTDSEQAEASTSHREPPGAHPSLDLLWLKPGVRLQSREKVDCDE</sequence>
<dbReference type="Proteomes" id="UP000646548">
    <property type="component" value="Unassembled WGS sequence"/>
</dbReference>
<organism evidence="2 3">
    <name type="scientific">Oryzias melastigma</name>
    <name type="common">Marine medaka</name>
    <dbReference type="NCBI Taxonomy" id="30732"/>
    <lineage>
        <taxon>Eukaryota</taxon>
        <taxon>Metazoa</taxon>
        <taxon>Chordata</taxon>
        <taxon>Craniata</taxon>
        <taxon>Vertebrata</taxon>
        <taxon>Euteleostomi</taxon>
        <taxon>Actinopterygii</taxon>
        <taxon>Neopterygii</taxon>
        <taxon>Teleostei</taxon>
        <taxon>Neoteleostei</taxon>
        <taxon>Acanthomorphata</taxon>
        <taxon>Ovalentaria</taxon>
        <taxon>Atherinomorphae</taxon>
        <taxon>Beloniformes</taxon>
        <taxon>Adrianichthyidae</taxon>
        <taxon>Oryziinae</taxon>
        <taxon>Oryzias</taxon>
    </lineage>
</organism>
<evidence type="ECO:0000313" key="2">
    <source>
        <dbReference type="EMBL" id="KAF6732521.1"/>
    </source>
</evidence>
<feature type="region of interest" description="Disordered" evidence="1">
    <location>
        <begin position="1"/>
        <end position="40"/>
    </location>
</feature>
<protein>
    <submittedName>
        <fullName evidence="2">Uncharacterized protein</fullName>
    </submittedName>
</protein>
<reference evidence="2" key="1">
    <citation type="journal article" name="BMC Genomics">
        <title>Long-read sequencing and de novo genome assembly of marine medaka (Oryzias melastigma).</title>
        <authorList>
            <person name="Liang P."/>
            <person name="Saqib H.S.A."/>
            <person name="Ni X."/>
            <person name="Shen Y."/>
        </authorList>
    </citation>
    <scope>NUCLEOTIDE SEQUENCE</scope>
    <source>
        <strain evidence="2">Bigg-433</strain>
    </source>
</reference>
<dbReference type="AlphaFoldDB" id="A0A834CTQ0"/>
<comment type="caution">
    <text evidence="2">The sequence shown here is derived from an EMBL/GenBank/DDBJ whole genome shotgun (WGS) entry which is preliminary data.</text>
</comment>
<feature type="compositionally biased region" description="Polar residues" evidence="1">
    <location>
        <begin position="15"/>
        <end position="24"/>
    </location>
</feature>
<accession>A0A834CTQ0</accession>
<name>A0A834CTQ0_ORYME</name>
<evidence type="ECO:0000313" key="3">
    <source>
        <dbReference type="Proteomes" id="UP000646548"/>
    </source>
</evidence>
<dbReference type="EMBL" id="WKFB01000187">
    <property type="protein sequence ID" value="KAF6732521.1"/>
    <property type="molecule type" value="Genomic_DNA"/>
</dbReference>
<proteinExistence type="predicted"/>